<dbReference type="InterPro" id="IPR025827">
    <property type="entry name" value="Zn_ribbon_recom_dom"/>
</dbReference>
<dbReference type="Pfam" id="PF07508">
    <property type="entry name" value="Recombinase"/>
    <property type="match status" value="1"/>
</dbReference>
<dbReference type="Gene3D" id="3.90.1750.20">
    <property type="entry name" value="Putative Large Serine Recombinase, Chain B, Domain 2"/>
    <property type="match status" value="1"/>
</dbReference>
<dbReference type="InterPro" id="IPR036162">
    <property type="entry name" value="Resolvase-like_N_sf"/>
</dbReference>
<name>A0ABX3HE75_9BACL</name>
<keyword evidence="4" id="KW-1185">Reference proteome</keyword>
<protein>
    <recommendedName>
        <fullName evidence="2">Recombinase domain-containing protein</fullName>
    </recommendedName>
</protein>
<dbReference type="PANTHER" id="PTHR30461">
    <property type="entry name" value="DNA-INVERTASE FROM LAMBDOID PROPHAGE"/>
    <property type="match status" value="1"/>
</dbReference>
<dbReference type="CDD" id="cd00338">
    <property type="entry name" value="Ser_Recombinase"/>
    <property type="match status" value="1"/>
</dbReference>
<feature type="domain" description="Recombinase" evidence="2">
    <location>
        <begin position="174"/>
        <end position="307"/>
    </location>
</feature>
<proteinExistence type="predicted"/>
<dbReference type="InterPro" id="IPR050639">
    <property type="entry name" value="SSR_resolvase"/>
</dbReference>
<dbReference type="Gene3D" id="3.40.50.1390">
    <property type="entry name" value="Resolvase, N-terminal catalytic domain"/>
    <property type="match status" value="1"/>
</dbReference>
<evidence type="ECO:0000256" key="1">
    <source>
        <dbReference type="SAM" id="Coils"/>
    </source>
</evidence>
<dbReference type="PANTHER" id="PTHR30461:SF23">
    <property type="entry name" value="DNA RECOMBINASE-RELATED"/>
    <property type="match status" value="1"/>
</dbReference>
<organism evidence="3 4">
    <name type="scientific">Paenibacillus odorifer</name>
    <dbReference type="NCBI Taxonomy" id="189426"/>
    <lineage>
        <taxon>Bacteria</taxon>
        <taxon>Bacillati</taxon>
        <taxon>Bacillota</taxon>
        <taxon>Bacilli</taxon>
        <taxon>Bacillales</taxon>
        <taxon>Paenibacillaceae</taxon>
        <taxon>Paenibacillus</taxon>
    </lineage>
</organism>
<evidence type="ECO:0000313" key="4">
    <source>
        <dbReference type="Proteomes" id="UP000187313"/>
    </source>
</evidence>
<reference evidence="3 4" key="1">
    <citation type="submission" date="2016-10" db="EMBL/GenBank/DDBJ databases">
        <title>Paenibacillus species isolates.</title>
        <authorList>
            <person name="Beno S.M."/>
        </authorList>
    </citation>
    <scope>NUCLEOTIDE SEQUENCE [LARGE SCALE GENOMIC DNA]</scope>
    <source>
        <strain evidence="3 4">FSL R5-0923</strain>
    </source>
</reference>
<feature type="coiled-coil region" evidence="1">
    <location>
        <begin position="397"/>
        <end position="466"/>
    </location>
</feature>
<evidence type="ECO:0000259" key="2">
    <source>
        <dbReference type="PROSITE" id="PS51737"/>
    </source>
</evidence>
<comment type="caution">
    <text evidence="3">The sequence shown here is derived from an EMBL/GenBank/DDBJ whole genome shotgun (WGS) entry which is preliminary data.</text>
</comment>
<evidence type="ECO:0000313" key="3">
    <source>
        <dbReference type="EMBL" id="OMD48510.1"/>
    </source>
</evidence>
<dbReference type="Pfam" id="PF00239">
    <property type="entry name" value="Resolvase"/>
    <property type="match status" value="1"/>
</dbReference>
<dbReference type="PROSITE" id="PS51737">
    <property type="entry name" value="RECOMBINASE_DNA_BIND"/>
    <property type="match status" value="1"/>
</dbReference>
<dbReference type="EMBL" id="MPTD01000015">
    <property type="protein sequence ID" value="OMD48510.1"/>
    <property type="molecule type" value="Genomic_DNA"/>
</dbReference>
<keyword evidence="1" id="KW-0175">Coiled coil</keyword>
<gene>
    <name evidence="3" type="ORF">BSK51_21505</name>
</gene>
<accession>A0ABX3HE75</accession>
<sequence length="507" mass="58351">MRYNLACNNGLGVPSNGGEEVKVATYVRVSTVFEEQDSSIINQEEGLQDYYRKKGWVLYETYGERGSSFKKREAYDRLIRDGKTKRFQIILVKSLSRFGRNIGKLNTDITNLVEIGIRFVALSEGIDSNNNDWQGKLAMYSMVYHMQSQTTSEFIRIAERARAKRGEFTGSYTPYGYQRVNKKLNLASDDTPSIVQKIFNLYQEGILGMQAIANLLNDKMVPTPAQKHGRKRGNTLWGQSTIEYILTNPVYVGDLVAQREQAAALGSSKRKKKNKEEQVIMENNHPPLISREQFQVVQDLIQRRSHNKVSGLPNLFTHLMFCADCGSGMHCVKRPYGKTHYMCGKYKLRGKGFCSRHSIYEHELVELILTDIKQLKGGHVESDYLRRELQKEAESKKRTSSSEITFLKKEVEKLENRKQNAEDKWLDGDITKDQYHEILERLSETLLTAKQKLSNIQKENENKKLTLPDITKLTSFEKLDRELLLMLVKKIEVKESGNVNITYNFKV</sequence>
<dbReference type="Proteomes" id="UP000187313">
    <property type="component" value="Unassembled WGS sequence"/>
</dbReference>
<dbReference type="SMART" id="SM00857">
    <property type="entry name" value="Resolvase"/>
    <property type="match status" value="1"/>
</dbReference>
<dbReference type="InterPro" id="IPR038109">
    <property type="entry name" value="DNA_bind_recomb_sf"/>
</dbReference>
<dbReference type="InterPro" id="IPR011109">
    <property type="entry name" value="DNA_bind_recombinase_dom"/>
</dbReference>
<dbReference type="SUPFAM" id="SSF53041">
    <property type="entry name" value="Resolvase-like"/>
    <property type="match status" value="1"/>
</dbReference>
<dbReference type="Pfam" id="PF13408">
    <property type="entry name" value="Zn_ribbon_recom"/>
    <property type="match status" value="1"/>
</dbReference>
<dbReference type="InterPro" id="IPR006119">
    <property type="entry name" value="Resolv_N"/>
</dbReference>